<evidence type="ECO:0000313" key="2">
    <source>
        <dbReference type="Proteomes" id="UP001139521"/>
    </source>
</evidence>
<keyword evidence="2" id="KW-1185">Reference proteome</keyword>
<organism evidence="1 2">
    <name type="scientific">Zunongwangia pacifica</name>
    <dbReference type="NCBI Taxonomy" id="2911062"/>
    <lineage>
        <taxon>Bacteria</taxon>
        <taxon>Pseudomonadati</taxon>
        <taxon>Bacteroidota</taxon>
        <taxon>Flavobacteriia</taxon>
        <taxon>Flavobacteriales</taxon>
        <taxon>Flavobacteriaceae</taxon>
        <taxon>Zunongwangia</taxon>
    </lineage>
</organism>
<dbReference type="AlphaFoldDB" id="A0A9X1ZSB2"/>
<proteinExistence type="predicted"/>
<dbReference type="RefSeq" id="WP_249601922.1">
    <property type="nucleotide sequence ID" value="NZ_JAKHSK010000017.1"/>
</dbReference>
<accession>A0A9X1ZSB2</accession>
<gene>
    <name evidence="1" type="ORF">L1967_12650</name>
</gene>
<dbReference type="InterPro" id="IPR007298">
    <property type="entry name" value="Cu-R_lipoprotein_NlpE"/>
</dbReference>
<sequence length="157" mass="18398">MKIDILLRKKIMRSFIAQQLIFLVITTLLFNVSCQHDQREKTEDSQSEWQEKGPKEKWEYTGTYQVTLPCKDCKGIIVNLELKPDGSYKIAQNYNENDSIAGEIKTEIGQYQWNENDSLIILNNQKFVFLDKVLSWKNPAVARIEKDSIKTYTFQKL</sequence>
<dbReference type="EMBL" id="JAKHSK010000017">
    <property type="protein sequence ID" value="MCL6219141.1"/>
    <property type="molecule type" value="Genomic_DNA"/>
</dbReference>
<name>A0A9X1ZSB2_9FLAO</name>
<evidence type="ECO:0000313" key="1">
    <source>
        <dbReference type="EMBL" id="MCL6219141.1"/>
    </source>
</evidence>
<protein>
    <submittedName>
        <fullName evidence="1">Copper resistance protein NlpE</fullName>
    </submittedName>
</protein>
<reference evidence="1" key="1">
    <citation type="submission" date="2022-01" db="EMBL/GenBank/DDBJ databases">
        <title>Genome sequencing of Zunongwangia sp. M21534 genome.</title>
        <authorList>
            <person name="Chen Y."/>
            <person name="Dong C."/>
            <person name="Shao Z."/>
        </authorList>
    </citation>
    <scope>NUCLEOTIDE SEQUENCE</scope>
    <source>
        <strain evidence="1">MCCC M21534</strain>
    </source>
</reference>
<dbReference type="Proteomes" id="UP001139521">
    <property type="component" value="Unassembled WGS sequence"/>
</dbReference>
<dbReference type="Gene3D" id="2.40.128.640">
    <property type="match status" value="1"/>
</dbReference>
<dbReference type="Pfam" id="PF04170">
    <property type="entry name" value="NlpE"/>
    <property type="match status" value="1"/>
</dbReference>
<comment type="caution">
    <text evidence="1">The sequence shown here is derived from an EMBL/GenBank/DDBJ whole genome shotgun (WGS) entry which is preliminary data.</text>
</comment>